<dbReference type="PRINTS" id="PR00783">
    <property type="entry name" value="MINTRINSICP"/>
</dbReference>
<dbReference type="RefSeq" id="WP_056978808.1">
    <property type="nucleotide sequence ID" value="NZ_AYZR01000009.1"/>
</dbReference>
<dbReference type="PANTHER" id="PTHR19139:SF199">
    <property type="entry name" value="MIP17260P"/>
    <property type="match status" value="1"/>
</dbReference>
<accession>A0A0R2CP77</accession>
<keyword evidence="7 9" id="KW-0472">Membrane</keyword>
<feature type="transmembrane region" description="Helical" evidence="9">
    <location>
        <begin position="191"/>
        <end position="212"/>
    </location>
</feature>
<dbReference type="Gene3D" id="1.20.1080.10">
    <property type="entry name" value="Glycerol uptake facilitator protein"/>
    <property type="match status" value="1"/>
</dbReference>
<evidence type="ECO:0000313" key="10">
    <source>
        <dbReference type="EMBL" id="KRM93319.1"/>
    </source>
</evidence>
<evidence type="ECO:0000256" key="7">
    <source>
        <dbReference type="ARBA" id="ARBA00023136"/>
    </source>
</evidence>
<dbReference type="PROSITE" id="PS00221">
    <property type="entry name" value="MIP"/>
    <property type="match status" value="1"/>
</dbReference>
<sequence>MQKYVAEFIGTFMLVFAGTGAVVLAKGDPLTIGLAFGLAITIMAYAFGNVSGGNFNPAVSLAMLINNRLSLTEFVGYVISQFLGAIAASAIIKTLVGDLGLATNQLGQTDFPKISAGTAFWVEVLITFIFILVILMVTSDRLGNANLAPLAIGLALAFLIIVALNLTGGSLNPARSFGPALMAGGSALSHYWVYLLAPLVGGALAAFVGRWFGSEA</sequence>
<dbReference type="EMBL" id="AYZR01000009">
    <property type="protein sequence ID" value="KRM93319.1"/>
    <property type="molecule type" value="Genomic_DNA"/>
</dbReference>
<dbReference type="STRING" id="1423802.FC56_GL000985"/>
<evidence type="ECO:0000256" key="4">
    <source>
        <dbReference type="ARBA" id="ARBA00022475"/>
    </source>
</evidence>
<feature type="transmembrane region" description="Helical" evidence="9">
    <location>
        <begin position="31"/>
        <end position="53"/>
    </location>
</feature>
<dbReference type="NCBIfam" id="TIGR00861">
    <property type="entry name" value="MIP"/>
    <property type="match status" value="1"/>
</dbReference>
<evidence type="ECO:0000256" key="9">
    <source>
        <dbReference type="SAM" id="Phobius"/>
    </source>
</evidence>
<proteinExistence type="inferred from homology"/>
<evidence type="ECO:0000256" key="6">
    <source>
        <dbReference type="ARBA" id="ARBA00022989"/>
    </source>
</evidence>
<name>A0A0R2CP77_9LACO</name>
<evidence type="ECO:0000313" key="11">
    <source>
        <dbReference type="Proteomes" id="UP000051256"/>
    </source>
</evidence>
<dbReference type="Proteomes" id="UP000051256">
    <property type="component" value="Unassembled WGS sequence"/>
</dbReference>
<dbReference type="InterPro" id="IPR034294">
    <property type="entry name" value="Aquaporin_transptr"/>
</dbReference>
<evidence type="ECO:0000256" key="5">
    <source>
        <dbReference type="ARBA" id="ARBA00022692"/>
    </source>
</evidence>
<evidence type="ECO:0000256" key="8">
    <source>
        <dbReference type="RuleBase" id="RU000477"/>
    </source>
</evidence>
<keyword evidence="6 9" id="KW-1133">Transmembrane helix</keyword>
<keyword evidence="4" id="KW-1003">Cell membrane</keyword>
<keyword evidence="3 8" id="KW-0813">Transport</keyword>
<dbReference type="InterPro" id="IPR023271">
    <property type="entry name" value="Aquaporin-like"/>
</dbReference>
<protein>
    <submittedName>
        <fullName evidence="10">AqpZ protein</fullName>
    </submittedName>
</protein>
<feature type="transmembrane region" description="Helical" evidence="9">
    <location>
        <begin position="150"/>
        <end position="171"/>
    </location>
</feature>
<feature type="transmembrane region" description="Helical" evidence="9">
    <location>
        <begin position="5"/>
        <end position="25"/>
    </location>
</feature>
<keyword evidence="11" id="KW-1185">Reference proteome</keyword>
<comment type="similarity">
    <text evidence="2 8">Belongs to the MIP/aquaporin (TC 1.A.8) family.</text>
</comment>
<dbReference type="GO" id="GO:0005886">
    <property type="term" value="C:plasma membrane"/>
    <property type="evidence" value="ECO:0007669"/>
    <property type="project" value="UniProtKB-SubCell"/>
</dbReference>
<keyword evidence="5 8" id="KW-0812">Transmembrane</keyword>
<feature type="transmembrane region" description="Helical" evidence="9">
    <location>
        <begin position="116"/>
        <end position="138"/>
    </location>
</feature>
<feature type="transmembrane region" description="Helical" evidence="9">
    <location>
        <begin position="74"/>
        <end position="96"/>
    </location>
</feature>
<dbReference type="InterPro" id="IPR000425">
    <property type="entry name" value="MIP"/>
</dbReference>
<evidence type="ECO:0000256" key="1">
    <source>
        <dbReference type="ARBA" id="ARBA00004651"/>
    </source>
</evidence>
<dbReference type="Pfam" id="PF00230">
    <property type="entry name" value="MIP"/>
    <property type="match status" value="1"/>
</dbReference>
<comment type="subcellular location">
    <subcellularLocation>
        <location evidence="1">Cell membrane</location>
        <topology evidence="1">Multi-pass membrane protein</topology>
    </subcellularLocation>
</comment>
<evidence type="ECO:0000256" key="2">
    <source>
        <dbReference type="ARBA" id="ARBA00006175"/>
    </source>
</evidence>
<evidence type="ECO:0000256" key="3">
    <source>
        <dbReference type="ARBA" id="ARBA00022448"/>
    </source>
</evidence>
<dbReference type="AlphaFoldDB" id="A0A0R2CP77"/>
<dbReference type="SUPFAM" id="SSF81338">
    <property type="entry name" value="Aquaporin-like"/>
    <property type="match status" value="1"/>
</dbReference>
<reference evidence="10 11" key="1">
    <citation type="journal article" date="2015" name="Genome Announc.">
        <title>Expanding the biotechnology potential of lactobacilli through comparative genomics of 213 strains and associated genera.</title>
        <authorList>
            <person name="Sun Z."/>
            <person name="Harris H.M."/>
            <person name="McCann A."/>
            <person name="Guo C."/>
            <person name="Argimon S."/>
            <person name="Zhang W."/>
            <person name="Yang X."/>
            <person name="Jeffery I.B."/>
            <person name="Cooney J.C."/>
            <person name="Kagawa T.F."/>
            <person name="Liu W."/>
            <person name="Song Y."/>
            <person name="Salvetti E."/>
            <person name="Wrobel A."/>
            <person name="Rasinkangas P."/>
            <person name="Parkhill J."/>
            <person name="Rea M.C."/>
            <person name="O'Sullivan O."/>
            <person name="Ritari J."/>
            <person name="Douillard F.P."/>
            <person name="Paul Ross R."/>
            <person name="Yang R."/>
            <person name="Briner A.E."/>
            <person name="Felis G.E."/>
            <person name="de Vos W.M."/>
            <person name="Barrangou R."/>
            <person name="Klaenhammer T.R."/>
            <person name="Caufield P.W."/>
            <person name="Cui Y."/>
            <person name="Zhang H."/>
            <person name="O'Toole P.W."/>
        </authorList>
    </citation>
    <scope>NUCLEOTIDE SEQUENCE [LARGE SCALE GENOMIC DNA]</scope>
    <source>
        <strain evidence="10 11">DSM 24302</strain>
    </source>
</reference>
<dbReference type="InterPro" id="IPR022357">
    <property type="entry name" value="MIP_CS"/>
</dbReference>
<comment type="caution">
    <text evidence="10">The sequence shown here is derived from an EMBL/GenBank/DDBJ whole genome shotgun (WGS) entry which is preliminary data.</text>
</comment>
<dbReference type="GO" id="GO:0015250">
    <property type="term" value="F:water channel activity"/>
    <property type="evidence" value="ECO:0007669"/>
    <property type="project" value="TreeGrafter"/>
</dbReference>
<gene>
    <name evidence="10" type="ORF">FC56_GL000985</name>
</gene>
<organism evidence="10 11">
    <name type="scientific">Lentilactobacillus senioris DSM 24302 = JCM 17472</name>
    <dbReference type="NCBI Taxonomy" id="1423802"/>
    <lineage>
        <taxon>Bacteria</taxon>
        <taxon>Bacillati</taxon>
        <taxon>Bacillota</taxon>
        <taxon>Bacilli</taxon>
        <taxon>Lactobacillales</taxon>
        <taxon>Lactobacillaceae</taxon>
        <taxon>Lentilactobacillus</taxon>
    </lineage>
</organism>
<dbReference type="PATRIC" id="fig|1423802.4.peg.998"/>
<dbReference type="PANTHER" id="PTHR19139">
    <property type="entry name" value="AQUAPORIN TRANSPORTER"/>
    <property type="match status" value="1"/>
</dbReference>